<keyword evidence="1" id="KW-0175">Coiled coil</keyword>
<proteinExistence type="predicted"/>
<evidence type="ECO:0000256" key="1">
    <source>
        <dbReference type="SAM" id="Coils"/>
    </source>
</evidence>
<dbReference type="InterPro" id="IPR045933">
    <property type="entry name" value="DUF6353"/>
</dbReference>
<organism evidence="2">
    <name type="scientific">Siphoviridae sp. ctHEr2</name>
    <dbReference type="NCBI Taxonomy" id="2826229"/>
    <lineage>
        <taxon>Viruses</taxon>
        <taxon>Duplodnaviria</taxon>
        <taxon>Heunggongvirae</taxon>
        <taxon>Uroviricota</taxon>
        <taxon>Caudoviricetes</taxon>
    </lineage>
</organism>
<feature type="coiled-coil region" evidence="1">
    <location>
        <begin position="117"/>
        <end position="144"/>
    </location>
</feature>
<dbReference type="EMBL" id="BK015152">
    <property type="protein sequence ID" value="DAD93101.1"/>
    <property type="molecule type" value="Genomic_DNA"/>
</dbReference>
<protein>
    <submittedName>
        <fullName evidence="2">Uncharacterized protein</fullName>
    </submittedName>
</protein>
<reference evidence="2" key="1">
    <citation type="journal article" date="2021" name="Proc. Natl. Acad. Sci. U.S.A.">
        <title>A Catalog of Tens of Thousands of Viruses from Human Metagenomes Reveals Hidden Associations with Chronic Diseases.</title>
        <authorList>
            <person name="Tisza M.J."/>
            <person name="Buck C.B."/>
        </authorList>
    </citation>
    <scope>NUCLEOTIDE SEQUENCE</scope>
    <source>
        <strain evidence="2">CtHEr2</strain>
    </source>
</reference>
<sequence length="275" mass="29928">MLPMPIGSVYGSVKLFVIKNAPTLLVAGGTALMASSTIVAAKASLSYKEEVLMPHVEEVVRISMDEVLDEETKKAETDKEKAALTIDTAKRFLPAAGLMIAGIACIAAGHSMQLKRLAGLSAALAAVKLENEQLKADAAGEEIEPVTVAHEGKTDVVRTKVDGHLLPVEDFRHRVFGPENKNWDHAPVVCENFLNAVERHANDQLRWKGHLFLNELYKMLGLPETRMGSVMGWSKKADPNVMILLNSLRDEAGLGDDGIQTVWHLDLEAPHNLVA</sequence>
<evidence type="ECO:0000313" key="2">
    <source>
        <dbReference type="EMBL" id="DAD93101.1"/>
    </source>
</evidence>
<accession>A0A8S5NE58</accession>
<name>A0A8S5NE58_9CAUD</name>
<dbReference type="Pfam" id="PF19880">
    <property type="entry name" value="DUF6353"/>
    <property type="match status" value="1"/>
</dbReference>